<comment type="caution">
    <text evidence="5">The sequence shown here is derived from an EMBL/GenBank/DDBJ whole genome shotgun (WGS) entry which is preliminary data.</text>
</comment>
<reference evidence="5 6" key="1">
    <citation type="submission" date="2019-08" db="EMBL/GenBank/DDBJ databases">
        <title>In-depth cultivation of the pig gut microbiome towards novel bacterial diversity and tailored functional studies.</title>
        <authorList>
            <person name="Wylensek D."/>
            <person name="Hitch T.C.A."/>
            <person name="Clavel T."/>
        </authorList>
    </citation>
    <scope>NUCLEOTIDE SEQUENCE [LARGE SCALE GENOMIC DNA]</scope>
    <source>
        <strain evidence="5 6">BBE-744-WT-12</strain>
    </source>
</reference>
<dbReference type="RefSeq" id="WP_154418352.1">
    <property type="nucleotide sequence ID" value="NZ_DBFCGB010000272.1"/>
</dbReference>
<gene>
    <name evidence="5" type="ORF">FYJ85_10260</name>
</gene>
<organism evidence="5 6">
    <name type="scientific">Victivallis lenta</name>
    <dbReference type="NCBI Taxonomy" id="2606640"/>
    <lineage>
        <taxon>Bacteria</taxon>
        <taxon>Pseudomonadati</taxon>
        <taxon>Lentisphaerota</taxon>
        <taxon>Lentisphaeria</taxon>
        <taxon>Victivallales</taxon>
        <taxon>Victivallaceae</taxon>
        <taxon>Victivallis</taxon>
    </lineage>
</organism>
<evidence type="ECO:0000256" key="3">
    <source>
        <dbReference type="ARBA" id="ARBA00023163"/>
    </source>
</evidence>
<proteinExistence type="predicted"/>
<dbReference type="InterPro" id="IPR009057">
    <property type="entry name" value="Homeodomain-like_sf"/>
</dbReference>
<keyword evidence="6" id="KW-1185">Reference proteome</keyword>
<dbReference type="Pfam" id="PF12833">
    <property type="entry name" value="HTH_18"/>
    <property type="match status" value="1"/>
</dbReference>
<evidence type="ECO:0000256" key="1">
    <source>
        <dbReference type="ARBA" id="ARBA00023015"/>
    </source>
</evidence>
<name>A0A844G2P0_9BACT</name>
<dbReference type="SMART" id="SM00342">
    <property type="entry name" value="HTH_ARAC"/>
    <property type="match status" value="1"/>
</dbReference>
<dbReference type="InterPro" id="IPR020449">
    <property type="entry name" value="Tscrpt_reg_AraC-type_HTH"/>
</dbReference>
<dbReference type="GO" id="GO:0003700">
    <property type="term" value="F:DNA-binding transcription factor activity"/>
    <property type="evidence" value="ECO:0007669"/>
    <property type="project" value="InterPro"/>
</dbReference>
<keyword evidence="2" id="KW-0238">DNA-binding</keyword>
<dbReference type="AlphaFoldDB" id="A0A844G2P0"/>
<accession>A0A844G2P0</accession>
<evidence type="ECO:0000259" key="4">
    <source>
        <dbReference type="PROSITE" id="PS01124"/>
    </source>
</evidence>
<dbReference type="Gene3D" id="1.10.10.60">
    <property type="entry name" value="Homeodomain-like"/>
    <property type="match status" value="2"/>
</dbReference>
<keyword evidence="3" id="KW-0804">Transcription</keyword>
<dbReference type="InterPro" id="IPR050204">
    <property type="entry name" value="AraC_XylS_family_regulators"/>
</dbReference>
<protein>
    <submittedName>
        <fullName evidence="5">Helix-turn-helix transcriptional regulator</fullName>
    </submittedName>
</protein>
<evidence type="ECO:0000313" key="6">
    <source>
        <dbReference type="Proteomes" id="UP000435649"/>
    </source>
</evidence>
<dbReference type="PRINTS" id="PR00032">
    <property type="entry name" value="HTHARAC"/>
</dbReference>
<dbReference type="PANTHER" id="PTHR46796">
    <property type="entry name" value="HTH-TYPE TRANSCRIPTIONAL ACTIVATOR RHAS-RELATED"/>
    <property type="match status" value="1"/>
</dbReference>
<dbReference type="PROSITE" id="PS01124">
    <property type="entry name" value="HTH_ARAC_FAMILY_2"/>
    <property type="match status" value="1"/>
</dbReference>
<sequence>MMTQTERLIGEIREKCRAIAEPLRYLKGVGGTLPDLPGDIVLLQRNRDYPINRTPQPMQLLHRCYVLTVSLQEEGLVCAAEHTCRIPEGGATLVYPFQGHHYVVEQENFFWLVATFHMENAFLPDLMLRSFELSPFAWRLTARMVELYLELLAGSAERVREGLLQTTLYALLLELRLGRCGEEGRPGGALPPRQHRIELFERMSRRISGGIADPALSVAALSDEFGISIPSMYLLFHSLVGCNPGEYIRTLRIKRAIKLLNANNMLIAEVAGESGFTSQAVFSRCFRKVVGCSPSEYLRKLRD</sequence>
<evidence type="ECO:0000313" key="5">
    <source>
        <dbReference type="EMBL" id="MST97423.1"/>
    </source>
</evidence>
<dbReference type="Proteomes" id="UP000435649">
    <property type="component" value="Unassembled WGS sequence"/>
</dbReference>
<feature type="domain" description="HTH araC/xylS-type" evidence="4">
    <location>
        <begin position="201"/>
        <end position="300"/>
    </location>
</feature>
<dbReference type="InterPro" id="IPR018060">
    <property type="entry name" value="HTH_AraC"/>
</dbReference>
<dbReference type="SUPFAM" id="SSF46689">
    <property type="entry name" value="Homeodomain-like"/>
    <property type="match status" value="1"/>
</dbReference>
<keyword evidence="1" id="KW-0805">Transcription regulation</keyword>
<dbReference type="GO" id="GO:0043565">
    <property type="term" value="F:sequence-specific DNA binding"/>
    <property type="evidence" value="ECO:0007669"/>
    <property type="project" value="InterPro"/>
</dbReference>
<dbReference type="EMBL" id="VUNS01000010">
    <property type="protein sequence ID" value="MST97423.1"/>
    <property type="molecule type" value="Genomic_DNA"/>
</dbReference>
<evidence type="ECO:0000256" key="2">
    <source>
        <dbReference type="ARBA" id="ARBA00023125"/>
    </source>
</evidence>